<keyword evidence="3 4" id="KW-0285">Flavoprotein</keyword>
<feature type="binding site" evidence="3">
    <location>
        <position position="360"/>
    </location>
    <ligand>
        <name>CTP</name>
        <dbReference type="ChEBI" id="CHEBI:37563"/>
    </ligand>
</feature>
<dbReference type="InterPro" id="IPR007085">
    <property type="entry name" value="DNA/pantothenate-metab_flavo_C"/>
</dbReference>
<evidence type="ECO:0000313" key="7">
    <source>
        <dbReference type="EMBL" id="AWK87846.1"/>
    </source>
</evidence>
<sequence length="420" mass="43654">MASGGTVGNHSAADHAALSGKRILLVIAGGIAAYKCLDLIRRLRERGASVRAVLTRAGAEFVTPLSVQALTEDTVYRDLWSLTDESQMGHIRLSREADLVVVAPATANLLARMASGMADDLAATVLLATDKPVLVAPAMNVRMWLHPATQANMALLESRGVRRVGPNDGIMACNEFGPGRMAEPMEIVDAIAAHFAGLPPGPVHRPLAGRRALVTSGPTHEPIDPVRYIANRSSGKQGHAIAAALARLGASVTLVTGPTREPDPPGCTVHPVETAREMLAACEAALPADVAVCAAAVADWRVADAAERKLKKEGGGPPSLVLVENPDILATLSQPGARRPALVIGFAAETGDVLAYATAKRARKGCDWIVANDVSPGTGTFGGSENTVHLIRADGAESWPTMGKDAVAARLAEAIAGHFA</sequence>
<dbReference type="Gene3D" id="3.40.50.1950">
    <property type="entry name" value="Flavin prenyltransferase-like"/>
    <property type="match status" value="1"/>
</dbReference>
<comment type="catalytic activity">
    <reaction evidence="3 4">
        <text>(R)-4'-phosphopantothenate + L-cysteine + CTP = N-[(R)-4-phosphopantothenoyl]-L-cysteine + CMP + diphosphate + H(+)</text>
        <dbReference type="Rhea" id="RHEA:19397"/>
        <dbReference type="ChEBI" id="CHEBI:10986"/>
        <dbReference type="ChEBI" id="CHEBI:15378"/>
        <dbReference type="ChEBI" id="CHEBI:33019"/>
        <dbReference type="ChEBI" id="CHEBI:35235"/>
        <dbReference type="ChEBI" id="CHEBI:37563"/>
        <dbReference type="ChEBI" id="CHEBI:59458"/>
        <dbReference type="ChEBI" id="CHEBI:60377"/>
        <dbReference type="EC" id="6.3.2.5"/>
    </reaction>
</comment>
<comment type="caution">
    <text evidence="3">Lacks conserved residue(s) required for the propagation of feature annotation.</text>
</comment>
<dbReference type="OrthoDB" id="9802554at2"/>
<keyword evidence="3" id="KW-0511">Multifunctional enzyme</keyword>
<keyword evidence="3" id="KW-0460">Magnesium</keyword>
<dbReference type="InterPro" id="IPR035929">
    <property type="entry name" value="CoaB-like_sf"/>
</dbReference>
<keyword evidence="8" id="KW-1185">Reference proteome</keyword>
<dbReference type="SUPFAM" id="SSF52507">
    <property type="entry name" value="Homo-oligomeric flavin-containing Cys decarboxylases, HFCD"/>
    <property type="match status" value="1"/>
</dbReference>
<dbReference type="EC" id="6.3.2.5" evidence="3"/>
<dbReference type="Pfam" id="PF02441">
    <property type="entry name" value="Flavoprotein"/>
    <property type="match status" value="1"/>
</dbReference>
<evidence type="ECO:0000313" key="8">
    <source>
        <dbReference type="Proteomes" id="UP000245629"/>
    </source>
</evidence>
<comment type="function">
    <text evidence="4">Catalyzes two steps in the biosynthesis of coenzyme A. In the first step cysteine is conjugated to 4'-phosphopantothenate to form 4-phosphopantothenoylcysteine, in the latter compound is decarboxylated to form 4'-phosphopantotheine.</text>
</comment>
<dbReference type="GO" id="GO:0004633">
    <property type="term" value="F:phosphopantothenoylcysteine decarboxylase activity"/>
    <property type="evidence" value="ECO:0007669"/>
    <property type="project" value="UniProtKB-UniRule"/>
</dbReference>
<feature type="domain" description="DNA/pantothenate metabolism flavoprotein C-terminal" evidence="6">
    <location>
        <begin position="207"/>
        <end position="416"/>
    </location>
</feature>
<dbReference type="SUPFAM" id="SSF102645">
    <property type="entry name" value="CoaB-like"/>
    <property type="match status" value="1"/>
</dbReference>
<dbReference type="Gene3D" id="3.40.50.10300">
    <property type="entry name" value="CoaB-like"/>
    <property type="match status" value="1"/>
</dbReference>
<comment type="catalytic activity">
    <reaction evidence="3 4">
        <text>N-[(R)-4-phosphopantothenoyl]-L-cysteine + H(+) = (R)-4'-phosphopantetheine + CO2</text>
        <dbReference type="Rhea" id="RHEA:16793"/>
        <dbReference type="ChEBI" id="CHEBI:15378"/>
        <dbReference type="ChEBI" id="CHEBI:16526"/>
        <dbReference type="ChEBI" id="CHEBI:59458"/>
        <dbReference type="ChEBI" id="CHEBI:61723"/>
        <dbReference type="EC" id="4.1.1.36"/>
    </reaction>
</comment>
<comment type="pathway">
    <text evidence="3 4">Cofactor biosynthesis; coenzyme A biosynthesis; CoA from (R)-pantothenate: step 3/5.</text>
</comment>
<keyword evidence="2 3" id="KW-0456">Lyase</keyword>
<comment type="pathway">
    <text evidence="3 4">Cofactor biosynthesis; coenzyme A biosynthesis; CoA from (R)-pantothenate: step 2/5.</text>
</comment>
<keyword evidence="3 4" id="KW-0436">Ligase</keyword>
<dbReference type="Proteomes" id="UP000245629">
    <property type="component" value="Chromosome 2"/>
</dbReference>
<dbReference type="GO" id="GO:0015937">
    <property type="term" value="P:coenzyme A biosynthetic process"/>
    <property type="evidence" value="ECO:0007669"/>
    <property type="project" value="UniProtKB-UniRule"/>
</dbReference>
<feature type="binding site" evidence="3">
    <location>
        <position position="346"/>
    </location>
    <ligand>
        <name>CTP</name>
        <dbReference type="ChEBI" id="CHEBI:37563"/>
    </ligand>
</feature>
<feature type="binding site" evidence="3">
    <location>
        <position position="299"/>
    </location>
    <ligand>
        <name>CTP</name>
        <dbReference type="ChEBI" id="CHEBI:37563"/>
    </ligand>
</feature>
<evidence type="ECO:0000259" key="6">
    <source>
        <dbReference type="Pfam" id="PF04127"/>
    </source>
</evidence>
<gene>
    <name evidence="3 7" type="primary">coaBC</name>
    <name evidence="7" type="ORF">DEW08_18105</name>
</gene>
<feature type="binding site" evidence="3">
    <location>
        <begin position="326"/>
        <end position="329"/>
    </location>
    <ligand>
        <name>CTP</name>
        <dbReference type="ChEBI" id="CHEBI:37563"/>
    </ligand>
</feature>
<comment type="similarity">
    <text evidence="3 4">In the N-terminal section; belongs to the HFCD (homo-oligomeric flavin containing Cys decarboxylase) superfamily.</text>
</comment>
<dbReference type="PANTHER" id="PTHR14359:SF6">
    <property type="entry name" value="PHOSPHOPANTOTHENOYLCYSTEINE DECARBOXYLASE"/>
    <property type="match status" value="1"/>
</dbReference>
<dbReference type="EMBL" id="CP029353">
    <property type="protein sequence ID" value="AWK87846.1"/>
    <property type="molecule type" value="Genomic_DNA"/>
</dbReference>
<name>A0A2S2CTN7_9PROT</name>
<protein>
    <recommendedName>
        <fullName evidence="3">Coenzyme A biosynthesis bifunctional protein CoaBC</fullName>
    </recommendedName>
    <alternativeName>
        <fullName evidence="3">DNA/pantothenate metabolism flavoprotein</fullName>
    </alternativeName>
    <alternativeName>
        <fullName evidence="3">Phosphopantothenoylcysteine synthetase/decarboxylase</fullName>
        <shortName evidence="3">PPCS-PPCDC</shortName>
    </alternativeName>
    <domain>
        <recommendedName>
            <fullName evidence="3">Phosphopantothenoylcysteine decarboxylase</fullName>
            <shortName evidence="3">PPC decarboxylase</shortName>
            <shortName evidence="3">PPC-DC</shortName>
            <ecNumber evidence="3">4.1.1.36</ecNumber>
        </recommendedName>
        <alternativeName>
            <fullName evidence="3">CoaC</fullName>
        </alternativeName>
    </domain>
    <domain>
        <recommendedName>
            <fullName evidence="3">Phosphopantothenate--cysteine ligase</fullName>
            <ecNumber evidence="3">6.3.2.5</ecNumber>
        </recommendedName>
        <alternativeName>
            <fullName evidence="3">CoaB</fullName>
        </alternativeName>
        <alternativeName>
            <fullName evidence="3">Phosphopantothenoylcysteine synthetase</fullName>
            <shortName evidence="3">PPC synthetase</shortName>
            <shortName evidence="3">PPC-S</shortName>
        </alternativeName>
    </domain>
</protein>
<dbReference type="GO" id="GO:0015941">
    <property type="term" value="P:pantothenate catabolic process"/>
    <property type="evidence" value="ECO:0007669"/>
    <property type="project" value="InterPro"/>
</dbReference>
<dbReference type="GO" id="GO:0071513">
    <property type="term" value="C:phosphopantothenoylcysteine decarboxylase complex"/>
    <property type="evidence" value="ECO:0007669"/>
    <property type="project" value="TreeGrafter"/>
</dbReference>
<dbReference type="HAMAP" id="MF_02225">
    <property type="entry name" value="CoaBC"/>
    <property type="match status" value="1"/>
</dbReference>
<keyword evidence="3" id="KW-0479">Metal-binding</keyword>
<comment type="cofactor">
    <cofactor evidence="3">
        <name>FMN</name>
        <dbReference type="ChEBI" id="CHEBI:58210"/>
    </cofactor>
    <text evidence="3">Binds 1 FMN per subunit.</text>
</comment>
<feature type="binding site" evidence="3">
    <location>
        <position position="364"/>
    </location>
    <ligand>
        <name>CTP</name>
        <dbReference type="ChEBI" id="CHEBI:37563"/>
    </ligand>
</feature>
<keyword evidence="1 3" id="KW-0210">Decarboxylase</keyword>
<organism evidence="7 8">
    <name type="scientific">Azospirillum thermophilum</name>
    <dbReference type="NCBI Taxonomy" id="2202148"/>
    <lineage>
        <taxon>Bacteria</taxon>
        <taxon>Pseudomonadati</taxon>
        <taxon>Pseudomonadota</taxon>
        <taxon>Alphaproteobacteria</taxon>
        <taxon>Rhodospirillales</taxon>
        <taxon>Azospirillaceae</taxon>
        <taxon>Azospirillum</taxon>
    </lineage>
</organism>
<comment type="similarity">
    <text evidence="3 4">In the C-terminal section; belongs to the PPC synthetase family.</text>
</comment>
<dbReference type="InterPro" id="IPR003382">
    <property type="entry name" value="Flavoprotein"/>
</dbReference>
<comment type="cofactor">
    <cofactor evidence="3">
        <name>Mg(2+)</name>
        <dbReference type="ChEBI" id="CHEBI:18420"/>
    </cofactor>
</comment>
<evidence type="ECO:0000256" key="4">
    <source>
        <dbReference type="RuleBase" id="RU364078"/>
    </source>
</evidence>
<feature type="domain" description="Flavoprotein" evidence="5">
    <location>
        <begin position="21"/>
        <end position="194"/>
    </location>
</feature>
<dbReference type="GO" id="GO:0046872">
    <property type="term" value="F:metal ion binding"/>
    <property type="evidence" value="ECO:0007669"/>
    <property type="project" value="UniProtKB-KW"/>
</dbReference>
<dbReference type="GO" id="GO:0004632">
    <property type="term" value="F:phosphopantothenate--cysteine ligase activity"/>
    <property type="evidence" value="ECO:0007669"/>
    <property type="project" value="UniProtKB-UniRule"/>
</dbReference>
<evidence type="ECO:0000256" key="1">
    <source>
        <dbReference type="ARBA" id="ARBA00022793"/>
    </source>
</evidence>
<feature type="region of interest" description="Phosphopantothenate--cysteine ligase" evidence="3">
    <location>
        <begin position="212"/>
        <end position="420"/>
    </location>
</feature>
<evidence type="ECO:0000256" key="2">
    <source>
        <dbReference type="ARBA" id="ARBA00023239"/>
    </source>
</evidence>
<dbReference type="InterPro" id="IPR005252">
    <property type="entry name" value="CoaBC"/>
</dbReference>
<evidence type="ECO:0000256" key="3">
    <source>
        <dbReference type="HAMAP-Rule" id="MF_02225"/>
    </source>
</evidence>
<dbReference type="EC" id="4.1.1.36" evidence="3"/>
<comment type="function">
    <text evidence="3">Catalyzes two sequential steps in the biosynthesis of coenzyme A. In the first step cysteine is conjugated to 4'-phosphopantothenate to form 4-phosphopantothenoylcysteine. In the second step the latter compound is decarboxylated to form 4'-phosphopantotheine.</text>
</comment>
<dbReference type="AlphaFoldDB" id="A0A2S2CTN7"/>
<reference evidence="8" key="1">
    <citation type="submission" date="2018-05" db="EMBL/GenBank/DDBJ databases">
        <title>Azospirillum thermophila sp. nov., a novel isolated from hot spring.</title>
        <authorList>
            <person name="Zhao Z."/>
        </authorList>
    </citation>
    <scope>NUCLEOTIDE SEQUENCE [LARGE SCALE GENOMIC DNA]</scope>
    <source>
        <strain evidence="8">CFH 70021</strain>
    </source>
</reference>
<dbReference type="Pfam" id="PF04127">
    <property type="entry name" value="DFP"/>
    <property type="match status" value="1"/>
</dbReference>
<dbReference type="GO" id="GO:0010181">
    <property type="term" value="F:FMN binding"/>
    <property type="evidence" value="ECO:0007669"/>
    <property type="project" value="UniProtKB-UniRule"/>
</dbReference>
<feature type="binding site" evidence="3">
    <location>
        <position position="309"/>
    </location>
    <ligand>
        <name>CTP</name>
        <dbReference type="ChEBI" id="CHEBI:37563"/>
    </ligand>
</feature>
<feature type="region of interest" description="Phosphopantothenoylcysteine decarboxylase" evidence="3">
    <location>
        <begin position="1"/>
        <end position="211"/>
    </location>
</feature>
<dbReference type="PANTHER" id="PTHR14359">
    <property type="entry name" value="HOMO-OLIGOMERIC FLAVIN CONTAINING CYS DECARBOXYLASE FAMILY"/>
    <property type="match status" value="1"/>
</dbReference>
<proteinExistence type="inferred from homology"/>
<dbReference type="UniPathway" id="UPA00241">
    <property type="reaction ID" value="UER00353"/>
</dbReference>
<dbReference type="KEGG" id="azz:DEW08_18105"/>
<feature type="active site" description="Proton donor" evidence="3">
    <location>
        <position position="173"/>
    </location>
</feature>
<evidence type="ECO:0000259" key="5">
    <source>
        <dbReference type="Pfam" id="PF02441"/>
    </source>
</evidence>
<dbReference type="NCBIfam" id="TIGR00521">
    <property type="entry name" value="coaBC_dfp"/>
    <property type="match status" value="1"/>
</dbReference>
<dbReference type="RefSeq" id="WP_109329494.1">
    <property type="nucleotide sequence ID" value="NZ_CP029353.1"/>
</dbReference>
<keyword evidence="3 4" id="KW-0288">FMN</keyword>
<accession>A0A2S2CTN7</accession>
<dbReference type="InterPro" id="IPR036551">
    <property type="entry name" value="Flavin_trans-like"/>
</dbReference>